<accession>A0A4Y2MXS7</accession>
<sequence>MSMTTPDLALPSPNFRTTPAGGRLVTTYDLICNRPAYTAYLHRNRASNLEPLPRSIPLGHRDPTKFNAPQVTQNVHVELKHKGNGQSQTSSLGRPRSVPTEAALSSFTMNRSPFFCERVLGIFLNLVGVGSTHLTTTSRIIPTIHEDGMKWNKKQQVTNLNVKTDSG</sequence>
<proteinExistence type="predicted"/>
<organism evidence="1 2">
    <name type="scientific">Araneus ventricosus</name>
    <name type="common">Orbweaver spider</name>
    <name type="synonym">Epeira ventricosa</name>
    <dbReference type="NCBI Taxonomy" id="182803"/>
    <lineage>
        <taxon>Eukaryota</taxon>
        <taxon>Metazoa</taxon>
        <taxon>Ecdysozoa</taxon>
        <taxon>Arthropoda</taxon>
        <taxon>Chelicerata</taxon>
        <taxon>Arachnida</taxon>
        <taxon>Araneae</taxon>
        <taxon>Araneomorphae</taxon>
        <taxon>Entelegynae</taxon>
        <taxon>Araneoidea</taxon>
        <taxon>Araneidae</taxon>
        <taxon>Araneus</taxon>
    </lineage>
</organism>
<evidence type="ECO:0000313" key="2">
    <source>
        <dbReference type="Proteomes" id="UP000499080"/>
    </source>
</evidence>
<name>A0A4Y2MXS7_ARAVE</name>
<comment type="caution">
    <text evidence="1">The sequence shown here is derived from an EMBL/GenBank/DDBJ whole genome shotgun (WGS) entry which is preliminary data.</text>
</comment>
<keyword evidence="2" id="KW-1185">Reference proteome</keyword>
<dbReference type="EMBL" id="BGPR01008150">
    <property type="protein sequence ID" value="GBN31895.1"/>
    <property type="molecule type" value="Genomic_DNA"/>
</dbReference>
<protein>
    <submittedName>
        <fullName evidence="1">Uncharacterized protein</fullName>
    </submittedName>
</protein>
<gene>
    <name evidence="1" type="ORF">AVEN_128457_1</name>
</gene>
<evidence type="ECO:0000313" key="1">
    <source>
        <dbReference type="EMBL" id="GBN31895.1"/>
    </source>
</evidence>
<dbReference type="AlphaFoldDB" id="A0A4Y2MXS7"/>
<reference evidence="1 2" key="1">
    <citation type="journal article" date="2019" name="Sci. Rep.">
        <title>Orb-weaving spider Araneus ventricosus genome elucidates the spidroin gene catalogue.</title>
        <authorList>
            <person name="Kono N."/>
            <person name="Nakamura H."/>
            <person name="Ohtoshi R."/>
            <person name="Moran D.A.P."/>
            <person name="Shinohara A."/>
            <person name="Yoshida Y."/>
            <person name="Fujiwara M."/>
            <person name="Mori M."/>
            <person name="Tomita M."/>
            <person name="Arakawa K."/>
        </authorList>
    </citation>
    <scope>NUCLEOTIDE SEQUENCE [LARGE SCALE GENOMIC DNA]</scope>
</reference>
<dbReference type="Proteomes" id="UP000499080">
    <property type="component" value="Unassembled WGS sequence"/>
</dbReference>